<evidence type="ECO:0000313" key="6">
    <source>
        <dbReference type="Proteomes" id="UP000076404"/>
    </source>
</evidence>
<dbReference type="InterPro" id="IPR032812">
    <property type="entry name" value="SbsA_Ig"/>
</dbReference>
<evidence type="ECO:0000256" key="2">
    <source>
        <dbReference type="SAM" id="MobiDB-lite"/>
    </source>
</evidence>
<evidence type="ECO:0000256" key="1">
    <source>
        <dbReference type="ARBA" id="ARBA00022729"/>
    </source>
</evidence>
<sequence length="468" mass="51264">MPRDPTVVSAPDSSRRPMAAMRRLLLFGAVLAAGTACANQSLPPGGPEDFAPPLVVKITPENKSVTGKPGEVTIRFDEVISETPKGARDLSELVFISPKSGEARVDWDRTSIQIRPAKGWRQNTVYTVQIKPGLQDLYNNALDTALSVVFSTGLPIPETRIKGVAFDWTEGRGLKGAVIEAVSADTSLVYQVVADSAGRYDLRNIPIGPYLLRAYGDRNNNKDLEPLEIWDSLRVTLTGYAEAEFYTFARDTVGLRIQQIEPLDSNRVLKVTFDKPYALDQFFVPDGVRLMRAPDSVRMGASLVQTAPQKKQLDSLNAKRKADSLSAEAAKKDTLSAEQRARRDSLVLVRRADSVAAADRAKREAARQAARLRGGRVAPPDTLPLPKMNRPQVYKEAYITLDSALTPGKTYRLQMTGVISLNSIVKAPARNFTIPKPKVDSIAGDSTAAKRDPGKRDSVKRDTVNRGR</sequence>
<organism evidence="5 6">
    <name type="scientific">Gemmatimonas phototrophica</name>
    <dbReference type="NCBI Taxonomy" id="1379270"/>
    <lineage>
        <taxon>Bacteria</taxon>
        <taxon>Pseudomonadati</taxon>
        <taxon>Gemmatimonadota</taxon>
        <taxon>Gemmatimonadia</taxon>
        <taxon>Gemmatimonadales</taxon>
        <taxon>Gemmatimonadaceae</taxon>
        <taxon>Gemmatimonas</taxon>
    </lineage>
</organism>
<dbReference type="KEGG" id="gph:GEMMAAP_07260"/>
<name>A0A143BI37_9BACT</name>
<feature type="domain" description="SbsA Ig-like" evidence="4">
    <location>
        <begin position="51"/>
        <end position="152"/>
    </location>
</feature>
<dbReference type="Pfam" id="PF13205">
    <property type="entry name" value="Big_5"/>
    <property type="match status" value="1"/>
</dbReference>
<evidence type="ECO:0000259" key="4">
    <source>
        <dbReference type="Pfam" id="PF13205"/>
    </source>
</evidence>
<dbReference type="Proteomes" id="UP000076404">
    <property type="component" value="Chromosome"/>
</dbReference>
<reference evidence="5 6" key="1">
    <citation type="journal article" date="2014" name="Proc. Natl. Acad. Sci. U.S.A.">
        <title>Functional type 2 photosynthetic reaction centers found in the rare bacterial phylum Gemmatimonadetes.</title>
        <authorList>
            <person name="Zeng Y."/>
            <person name="Feng F."/>
            <person name="Medova H."/>
            <person name="Dean J."/>
            <person name="Koblizek M."/>
        </authorList>
    </citation>
    <scope>NUCLEOTIDE SEQUENCE [LARGE SCALE GENOMIC DNA]</scope>
    <source>
        <strain evidence="5 6">AP64</strain>
    </source>
</reference>
<dbReference type="SUPFAM" id="SSF49464">
    <property type="entry name" value="Carboxypeptidase regulatory domain-like"/>
    <property type="match status" value="1"/>
</dbReference>
<dbReference type="InterPro" id="IPR008969">
    <property type="entry name" value="CarboxyPept-like_regulatory"/>
</dbReference>
<dbReference type="STRING" id="1379270.GEMMAAP_07260"/>
<feature type="signal peptide" evidence="3">
    <location>
        <begin position="1"/>
        <end position="32"/>
    </location>
</feature>
<proteinExistence type="predicted"/>
<feature type="compositionally biased region" description="Basic and acidic residues" evidence="2">
    <location>
        <begin position="448"/>
        <end position="468"/>
    </location>
</feature>
<feature type="chain" id="PRO_5007506433" description="SbsA Ig-like domain-containing protein" evidence="3">
    <location>
        <begin position="33"/>
        <end position="468"/>
    </location>
</feature>
<keyword evidence="6" id="KW-1185">Reference proteome</keyword>
<evidence type="ECO:0000313" key="5">
    <source>
        <dbReference type="EMBL" id="AMW04696.1"/>
    </source>
</evidence>
<accession>A0A143BI37</accession>
<evidence type="ECO:0000256" key="3">
    <source>
        <dbReference type="SAM" id="SignalP"/>
    </source>
</evidence>
<feature type="region of interest" description="Disordered" evidence="2">
    <location>
        <begin position="435"/>
        <end position="468"/>
    </location>
</feature>
<protein>
    <recommendedName>
        <fullName evidence="4">SbsA Ig-like domain-containing protein</fullName>
    </recommendedName>
</protein>
<reference evidence="5 6" key="2">
    <citation type="journal article" date="2016" name="Environ. Microbiol. Rep.">
        <title>Metagenomic evidence for the presence of phototrophic Gemmatimonadetes bacteria in diverse environments.</title>
        <authorList>
            <person name="Zeng Y."/>
            <person name="Baumbach J."/>
            <person name="Barbosa E.G."/>
            <person name="Azevedo V."/>
            <person name="Zhang C."/>
            <person name="Koblizek M."/>
        </authorList>
    </citation>
    <scope>NUCLEOTIDE SEQUENCE [LARGE SCALE GENOMIC DNA]</scope>
    <source>
        <strain evidence="5 6">AP64</strain>
    </source>
</reference>
<dbReference type="eggNOG" id="COG2372">
    <property type="taxonomic scope" value="Bacteria"/>
</dbReference>
<gene>
    <name evidence="5" type="ORF">GEMMAAP_07260</name>
</gene>
<dbReference type="EMBL" id="CP011454">
    <property type="protein sequence ID" value="AMW04696.1"/>
    <property type="molecule type" value="Genomic_DNA"/>
</dbReference>
<keyword evidence="1 3" id="KW-0732">Signal</keyword>
<dbReference type="AlphaFoldDB" id="A0A143BI37"/>